<reference evidence="3" key="1">
    <citation type="journal article" date="2016" name="Genome Biol. Evol.">
        <title>Evolution of chromosomal Clostridium botulinum type E neurotoxin gene clusters: evidence provided by their rare plasmid borne counterparts.</title>
        <authorList>
            <person name="Carter A.T."/>
            <person name="Austin J.W."/>
            <person name="Weedmark K.A."/>
            <person name="Peck M.W."/>
        </authorList>
    </citation>
    <scope>NUCLEOTIDE SEQUENCE</scope>
    <source>
        <strain evidence="3">IFR 12/29</strain>
        <plasmid evidence="3">p12/29</plasmid>
    </source>
</reference>
<dbReference type="InterPro" id="IPR045782">
    <property type="entry name" value="TrbL_3"/>
</dbReference>
<feature type="transmembrane region" description="Helical" evidence="2">
    <location>
        <begin position="203"/>
        <end position="223"/>
    </location>
</feature>
<feature type="transmembrane region" description="Helical" evidence="2">
    <location>
        <begin position="229"/>
        <end position="247"/>
    </location>
</feature>
<feature type="transmembrane region" description="Helical" evidence="2">
    <location>
        <begin position="259"/>
        <end position="283"/>
    </location>
</feature>
<evidence type="ECO:0000256" key="1">
    <source>
        <dbReference type="SAM" id="MobiDB-lite"/>
    </source>
</evidence>
<evidence type="ECO:0000256" key="2">
    <source>
        <dbReference type="SAM" id="Phobius"/>
    </source>
</evidence>
<accession>A0A126JHL2</accession>
<keyword evidence="2" id="KW-1133">Transmembrane helix</keyword>
<protein>
    <submittedName>
        <fullName evidence="3">TrbL/VirB6 plasmid conjugal transfer protein</fullName>
    </submittedName>
</protein>
<dbReference type="AlphaFoldDB" id="A0A126JHL2"/>
<keyword evidence="2" id="KW-0472">Membrane</keyword>
<feature type="transmembrane region" description="Helical" evidence="2">
    <location>
        <begin position="40"/>
        <end position="56"/>
    </location>
</feature>
<feature type="transmembrane region" description="Helical" evidence="2">
    <location>
        <begin position="102"/>
        <end position="120"/>
    </location>
</feature>
<feature type="transmembrane region" description="Helical" evidence="2">
    <location>
        <begin position="140"/>
        <end position="163"/>
    </location>
</feature>
<dbReference type="RefSeq" id="WP_172688257.1">
    <property type="nucleotide sequence ID" value="NZ_KT897275.1"/>
</dbReference>
<name>A0A126JHL2_CLOBO</name>
<dbReference type="EMBL" id="KT897275">
    <property type="protein sequence ID" value="ALT05275.1"/>
    <property type="molecule type" value="Genomic_DNA"/>
</dbReference>
<feature type="compositionally biased region" description="Polar residues" evidence="1">
    <location>
        <begin position="371"/>
        <end position="382"/>
    </location>
</feature>
<dbReference type="Pfam" id="PF19590">
    <property type="entry name" value="TrbL_3"/>
    <property type="match status" value="1"/>
</dbReference>
<geneLocation type="plasmid" evidence="3">
    <name>p12/29</name>
</geneLocation>
<feature type="transmembrane region" description="Helical" evidence="2">
    <location>
        <begin position="470"/>
        <end position="491"/>
    </location>
</feature>
<organism evidence="3">
    <name type="scientific">Clostridium botulinum</name>
    <dbReference type="NCBI Taxonomy" id="1491"/>
    <lineage>
        <taxon>Bacteria</taxon>
        <taxon>Bacillati</taxon>
        <taxon>Bacillota</taxon>
        <taxon>Clostridia</taxon>
        <taxon>Eubacteriales</taxon>
        <taxon>Clostridiaceae</taxon>
        <taxon>Clostridium</taxon>
    </lineage>
</organism>
<proteinExistence type="predicted"/>
<evidence type="ECO:0000313" key="3">
    <source>
        <dbReference type="EMBL" id="ALT05275.1"/>
    </source>
</evidence>
<sequence>MTNKLNKKAIILISSMALAITIFVPRLAYASGFTDTICNMIGAVICFFADGIVWLCDNLGGQFDKLLFNYNGDSVVNDFNLTVLKGQTLSTQIISIYKMMQYIATVIFLVIGVWITIDFVRTADNPQHKAVLIDRLKKLLLAIVLLTSISVILDVMLAINYGIADTFRMITKEFTEGSSVDYGKSFLTEIFKGLYDKGDGSEALVYSLVYLISSFINLWLIIFYMIRDLGISFLLILAPIIVCLLPYRTDLFVSWFKEMASNIFTQSIQAMIFTVVIAIVSGLDGNSDLYAQIFALVAFAMFIPMTASIKRMIGLEGNIGASKSNAGLGTAIMGAALASKTLSGVKGKAGMLKDSHERIKDLKSERDNLEKNSTSTAPLQNYNKNAMSRGMGNLSTVGMNAMGSLAIGGTDSGMNMGDTGLDCSMATMATIGGRNSYNKLGNVNTNGFDRNKDTINGEIKAIRRQTFKSMGAGIGSSVLGGAMAIGASGLGPMGAFAGMQMGNVIGETAGIAGTNVMSKVGTDISEFGQDMAFGKGIRPDTVAITNGNKNWNLNNAMSNLSNMKKNMNYNLSNMKSDMKYSEMHSLDENDDLYYEKQDRQDEGIGLTGDPIQGTEYYQDEKDSRMQTQKLIRNGEFAKASRYRMQTSIPSRNLEAINAIESTSGEAMLYTDDNSSILYSQNSESGERKILATFEGNPNLTTPTMETVSFGVEGDMPISEAQRSGFREQAVEMAINTYGSDSISDNQSTYYETAQKFIDKETNNLINKHMSRNQSIRNNIGNPNIIISGNPVEYNNVPANNQPIETQVKVDIPNNIENQHSQNVYTNIEVSKMNITNKATELMQQQQYTESMKQGLDELNAQYKY</sequence>
<feature type="transmembrane region" description="Helical" evidence="2">
    <location>
        <begin position="289"/>
        <end position="309"/>
    </location>
</feature>
<keyword evidence="2" id="KW-0812">Transmembrane</keyword>
<keyword evidence="3" id="KW-0614">Plasmid</keyword>
<feature type="region of interest" description="Disordered" evidence="1">
    <location>
        <begin position="363"/>
        <end position="382"/>
    </location>
</feature>